<keyword evidence="3" id="KW-1185">Reference proteome</keyword>
<evidence type="ECO:0008006" key="4">
    <source>
        <dbReference type="Google" id="ProtNLM"/>
    </source>
</evidence>
<reference evidence="2" key="1">
    <citation type="submission" date="2022-01" db="EMBL/GenBank/DDBJ databases">
        <title>Genome Sequence Resource for Two Populations of Ditylenchus destructor, the Migratory Endoparasitic Phytonematode.</title>
        <authorList>
            <person name="Zhang H."/>
            <person name="Lin R."/>
            <person name="Xie B."/>
        </authorList>
    </citation>
    <scope>NUCLEOTIDE SEQUENCE</scope>
    <source>
        <strain evidence="2">BazhouSP</strain>
    </source>
</reference>
<dbReference type="Proteomes" id="UP001201812">
    <property type="component" value="Unassembled WGS sequence"/>
</dbReference>
<name>A0AAD4MMR6_9BILA</name>
<protein>
    <recommendedName>
        <fullName evidence="4">THAP4-like heme-binding beta-barrel domain-containing protein</fullName>
    </recommendedName>
</protein>
<evidence type="ECO:0000313" key="2">
    <source>
        <dbReference type="EMBL" id="KAI1699626.1"/>
    </source>
</evidence>
<dbReference type="AlphaFoldDB" id="A0AAD4MMR6"/>
<sequence length="258" mass="30435">MMTRPRIYSFASFVFFFFEPTHPEGMGKNKIGAFEQSFLSLFPYGVNKGNTSMMQRISRSFMENLFLIFLLLASLVCIYARYEDRYDMNNLPWDLKPVQEFIGLWEIERSSGHDRDLPAPSLIDFSINPIPKFGARTVNITHTYFDQNKNIIRSDYGFMPVKNATRRDPRVHVAYLTTSSEGYSMMEQGFFKDNKLIFHLKQFLRRSFDVGSKGVDLDIREFERQYELIDFHHMSLKIRAETSVDTESYQAFYRKILF</sequence>
<keyword evidence="1" id="KW-0812">Transmembrane</keyword>
<evidence type="ECO:0000313" key="3">
    <source>
        <dbReference type="Proteomes" id="UP001201812"/>
    </source>
</evidence>
<dbReference type="SUPFAM" id="SSF50814">
    <property type="entry name" value="Lipocalins"/>
    <property type="match status" value="1"/>
</dbReference>
<evidence type="ECO:0000256" key="1">
    <source>
        <dbReference type="SAM" id="Phobius"/>
    </source>
</evidence>
<gene>
    <name evidence="2" type="ORF">DdX_17225</name>
</gene>
<accession>A0AAD4MMR6</accession>
<proteinExistence type="predicted"/>
<keyword evidence="1" id="KW-1133">Transmembrane helix</keyword>
<organism evidence="2 3">
    <name type="scientific">Ditylenchus destructor</name>
    <dbReference type="NCBI Taxonomy" id="166010"/>
    <lineage>
        <taxon>Eukaryota</taxon>
        <taxon>Metazoa</taxon>
        <taxon>Ecdysozoa</taxon>
        <taxon>Nematoda</taxon>
        <taxon>Chromadorea</taxon>
        <taxon>Rhabditida</taxon>
        <taxon>Tylenchina</taxon>
        <taxon>Tylenchomorpha</taxon>
        <taxon>Sphaerularioidea</taxon>
        <taxon>Anguinidae</taxon>
        <taxon>Anguininae</taxon>
        <taxon>Ditylenchus</taxon>
    </lineage>
</organism>
<dbReference type="Gene3D" id="2.40.128.20">
    <property type="match status" value="1"/>
</dbReference>
<comment type="caution">
    <text evidence="2">The sequence shown here is derived from an EMBL/GenBank/DDBJ whole genome shotgun (WGS) entry which is preliminary data.</text>
</comment>
<feature type="transmembrane region" description="Helical" evidence="1">
    <location>
        <begin position="61"/>
        <end position="80"/>
    </location>
</feature>
<dbReference type="InterPro" id="IPR012674">
    <property type="entry name" value="Calycin"/>
</dbReference>
<dbReference type="EMBL" id="JAKKPZ010000173">
    <property type="protein sequence ID" value="KAI1699626.1"/>
    <property type="molecule type" value="Genomic_DNA"/>
</dbReference>
<keyword evidence="1" id="KW-0472">Membrane</keyword>